<feature type="site" description="Stabilizes the basic form of H active site to accept a proton" evidence="6">
    <location>
        <position position="95"/>
    </location>
</feature>
<dbReference type="GO" id="GO:0004045">
    <property type="term" value="F:peptidyl-tRNA hydrolase activity"/>
    <property type="evidence" value="ECO:0007669"/>
    <property type="project" value="UniProtKB-UniRule"/>
</dbReference>
<evidence type="ECO:0000256" key="1">
    <source>
        <dbReference type="ARBA" id="ARBA00013260"/>
    </source>
</evidence>
<evidence type="ECO:0000313" key="8">
    <source>
        <dbReference type="Proteomes" id="UP000051124"/>
    </source>
</evidence>
<keyword evidence="3 6" id="KW-0378">Hydrolase</keyword>
<dbReference type="InterPro" id="IPR001328">
    <property type="entry name" value="Pept_tRNA_hydro"/>
</dbReference>
<evidence type="ECO:0000256" key="5">
    <source>
        <dbReference type="ARBA" id="ARBA00050038"/>
    </source>
</evidence>
<comment type="catalytic activity">
    <reaction evidence="6">
        <text>an N-acyl-L-alpha-aminoacyl-tRNA + H2O = an N-acyl-L-amino acid + a tRNA + H(+)</text>
        <dbReference type="Rhea" id="RHEA:54448"/>
        <dbReference type="Rhea" id="RHEA-COMP:10123"/>
        <dbReference type="Rhea" id="RHEA-COMP:13883"/>
        <dbReference type="ChEBI" id="CHEBI:15377"/>
        <dbReference type="ChEBI" id="CHEBI:15378"/>
        <dbReference type="ChEBI" id="CHEBI:59874"/>
        <dbReference type="ChEBI" id="CHEBI:78442"/>
        <dbReference type="ChEBI" id="CHEBI:138191"/>
        <dbReference type="EC" id="3.1.1.29"/>
    </reaction>
</comment>
<dbReference type="Proteomes" id="UP000051124">
    <property type="component" value="Unassembled WGS sequence"/>
</dbReference>
<comment type="subunit">
    <text evidence="6">Monomer.</text>
</comment>
<protein>
    <recommendedName>
        <fullName evidence="5 6">Peptidyl-tRNA hydrolase</fullName>
        <shortName evidence="6">Pth</shortName>
        <ecNumber evidence="1 6">3.1.1.29</ecNumber>
    </recommendedName>
</protein>
<comment type="subcellular location">
    <subcellularLocation>
        <location evidence="6">Cytoplasm</location>
    </subcellularLocation>
</comment>
<comment type="caution">
    <text evidence="6">Lacks conserved residue(s) required for the propagation of feature annotation.</text>
</comment>
<dbReference type="GO" id="GO:0072344">
    <property type="term" value="P:rescue of stalled ribosome"/>
    <property type="evidence" value="ECO:0007669"/>
    <property type="project" value="UniProtKB-UniRule"/>
</dbReference>
<evidence type="ECO:0000256" key="4">
    <source>
        <dbReference type="ARBA" id="ARBA00022884"/>
    </source>
</evidence>
<dbReference type="GO" id="GO:0005737">
    <property type="term" value="C:cytoplasm"/>
    <property type="evidence" value="ECO:0007669"/>
    <property type="project" value="UniProtKB-SubCell"/>
</dbReference>
<feature type="active site" description="Proton acceptor" evidence="6">
    <location>
        <position position="19"/>
    </location>
</feature>
<evidence type="ECO:0000256" key="3">
    <source>
        <dbReference type="ARBA" id="ARBA00022801"/>
    </source>
</evidence>
<reference evidence="7 8" key="1">
    <citation type="journal article" date="2015" name="Microbiome">
        <title>Genomic resolution of linkages in carbon, nitrogen, and sulfur cycling among widespread estuary sediment bacteria.</title>
        <authorList>
            <person name="Baker B.J."/>
            <person name="Lazar C.S."/>
            <person name="Teske A.P."/>
            <person name="Dick G.J."/>
        </authorList>
    </citation>
    <scope>NUCLEOTIDE SEQUENCE [LARGE SCALE GENOMIC DNA]</scope>
    <source>
        <strain evidence="7">DG_26</strain>
    </source>
</reference>
<evidence type="ECO:0000256" key="2">
    <source>
        <dbReference type="ARBA" id="ARBA00022555"/>
    </source>
</evidence>
<dbReference type="PANTHER" id="PTHR17224">
    <property type="entry name" value="PEPTIDYL-TRNA HYDROLASE"/>
    <property type="match status" value="1"/>
</dbReference>
<comment type="function">
    <text evidence="6">Catalyzes the release of premature peptidyl moieties from peptidyl-tRNA molecules trapped in stalled 50S ribosomal subunits, and thus maintains levels of free tRNAs and 50S ribosomes.</text>
</comment>
<name>A0A0S7WFR9_UNCT6</name>
<comment type="function">
    <text evidence="6">Hydrolyzes ribosome-free peptidyl-tRNAs (with 1 or more amino acids incorporated), which drop off the ribosome during protein synthesis, or as a result of ribosome stalling.</text>
</comment>
<dbReference type="SUPFAM" id="SSF53178">
    <property type="entry name" value="Peptidyl-tRNA hydrolase-like"/>
    <property type="match status" value="1"/>
</dbReference>
<dbReference type="EMBL" id="LIZT01000081">
    <property type="protein sequence ID" value="KPJ48974.1"/>
    <property type="molecule type" value="Genomic_DNA"/>
</dbReference>
<dbReference type="Gene3D" id="3.40.50.1470">
    <property type="entry name" value="Peptidyl-tRNA hydrolase"/>
    <property type="match status" value="1"/>
</dbReference>
<dbReference type="CDD" id="cd00462">
    <property type="entry name" value="PTH"/>
    <property type="match status" value="1"/>
</dbReference>
<feature type="binding site" evidence="6">
    <location>
        <position position="70"/>
    </location>
    <ligand>
        <name>tRNA</name>
        <dbReference type="ChEBI" id="CHEBI:17843"/>
    </ligand>
</feature>
<proteinExistence type="inferred from homology"/>
<sequence>MKLVCGLGNPGREYVRSRHNLGYLVIDYLCRKFKLKLRAGKGNFRYARVGSLPDAHNEEVIFAKATLFMNVSGVAVSELVQHFQADCENLLLVCDDVNLPFGKIRLRKKGSAGGHKGLESVIYHLETEEFPRLRIGVGDAIDGEMLKEYVLQEFNEEEKEHLPEVIERASQAVLVYLSEPIEKAMSKVNAINTV</sequence>
<dbReference type="PATRIC" id="fig|1703771.3.peg.651"/>
<dbReference type="InterPro" id="IPR036416">
    <property type="entry name" value="Pept_tRNA_hydro_sf"/>
</dbReference>
<comment type="caution">
    <text evidence="7">The sequence shown here is derived from an EMBL/GenBank/DDBJ whole genome shotgun (WGS) entry which is preliminary data.</text>
</comment>
<gene>
    <name evidence="6" type="primary">pth</name>
    <name evidence="7" type="ORF">AMJ40_06505</name>
</gene>
<evidence type="ECO:0000313" key="7">
    <source>
        <dbReference type="EMBL" id="KPJ48974.1"/>
    </source>
</evidence>
<keyword evidence="2 6" id="KW-0820">tRNA-binding</keyword>
<comment type="similarity">
    <text evidence="6">Belongs to the PTH family.</text>
</comment>
<dbReference type="NCBIfam" id="TIGR00447">
    <property type="entry name" value="pth"/>
    <property type="match status" value="1"/>
</dbReference>
<feature type="binding site" evidence="6">
    <location>
        <position position="68"/>
    </location>
    <ligand>
        <name>tRNA</name>
        <dbReference type="ChEBI" id="CHEBI:17843"/>
    </ligand>
</feature>
<feature type="binding site" evidence="6">
    <location>
        <position position="14"/>
    </location>
    <ligand>
        <name>tRNA</name>
        <dbReference type="ChEBI" id="CHEBI:17843"/>
    </ligand>
</feature>
<dbReference type="GO" id="GO:0000049">
    <property type="term" value="F:tRNA binding"/>
    <property type="evidence" value="ECO:0007669"/>
    <property type="project" value="UniProtKB-UniRule"/>
</dbReference>
<dbReference type="Pfam" id="PF01195">
    <property type="entry name" value="Pept_tRNA_hydro"/>
    <property type="match status" value="1"/>
</dbReference>
<dbReference type="GO" id="GO:0006515">
    <property type="term" value="P:protein quality control for misfolded or incompletely synthesized proteins"/>
    <property type="evidence" value="ECO:0007669"/>
    <property type="project" value="UniProtKB-UniRule"/>
</dbReference>
<dbReference type="FunFam" id="3.40.50.1470:FF:000001">
    <property type="entry name" value="Peptidyl-tRNA hydrolase"/>
    <property type="match status" value="1"/>
</dbReference>
<keyword evidence="4 6" id="KW-0694">RNA-binding</keyword>
<dbReference type="EC" id="3.1.1.29" evidence="1 6"/>
<organism evidence="7 8">
    <name type="scientific">candidate division TA06 bacterium DG_26</name>
    <dbReference type="NCBI Taxonomy" id="1703771"/>
    <lineage>
        <taxon>Bacteria</taxon>
        <taxon>Bacteria division TA06</taxon>
    </lineage>
</organism>
<feature type="site" description="Discriminates between blocked and unblocked aminoacyl-tRNA" evidence="6">
    <location>
        <position position="9"/>
    </location>
</feature>
<accession>A0A0S7WFR9</accession>
<dbReference type="AlphaFoldDB" id="A0A0S7WFR9"/>
<keyword evidence="6" id="KW-0963">Cytoplasm</keyword>
<evidence type="ECO:0000256" key="6">
    <source>
        <dbReference type="HAMAP-Rule" id="MF_00083"/>
    </source>
</evidence>
<dbReference type="HAMAP" id="MF_00083">
    <property type="entry name" value="Pept_tRNA_hydro_bact"/>
    <property type="match status" value="1"/>
</dbReference>
<dbReference type="PANTHER" id="PTHR17224:SF1">
    <property type="entry name" value="PEPTIDYL-TRNA HYDROLASE"/>
    <property type="match status" value="1"/>
</dbReference>